<accession>A0ABY7WRM0</accession>
<comment type="similarity">
    <text evidence="2 9">Belongs to the branched chain amino acid transporter family.</text>
</comment>
<reference evidence="10 11" key="1">
    <citation type="submission" date="2023-02" db="EMBL/GenBank/DDBJ databases">
        <title>Genome sequence of Lacticaseibacillus sp. KACC 23028.</title>
        <authorList>
            <person name="Kim S."/>
            <person name="Heo J."/>
            <person name="Kwon S.-W."/>
        </authorList>
    </citation>
    <scope>NUCLEOTIDE SEQUENCE [LARGE SCALE GENOMIC DNA]</scope>
    <source>
        <strain evidence="10 11">KACC 23028</strain>
    </source>
</reference>
<feature type="transmembrane region" description="Helical" evidence="9">
    <location>
        <begin position="85"/>
        <end position="106"/>
    </location>
</feature>
<evidence type="ECO:0000256" key="3">
    <source>
        <dbReference type="ARBA" id="ARBA00022448"/>
    </source>
</evidence>
<feature type="transmembrane region" description="Helical" evidence="9">
    <location>
        <begin position="211"/>
        <end position="229"/>
    </location>
</feature>
<dbReference type="Pfam" id="PF05525">
    <property type="entry name" value="Branch_AA_trans"/>
    <property type="match status" value="1"/>
</dbReference>
<feature type="transmembrane region" description="Helical" evidence="9">
    <location>
        <begin position="48"/>
        <end position="73"/>
    </location>
</feature>
<evidence type="ECO:0000256" key="7">
    <source>
        <dbReference type="ARBA" id="ARBA00022989"/>
    </source>
</evidence>
<keyword evidence="6 9" id="KW-0029">Amino-acid transport</keyword>
<feature type="transmembrane region" description="Helical" evidence="9">
    <location>
        <begin position="327"/>
        <end position="346"/>
    </location>
</feature>
<evidence type="ECO:0000256" key="8">
    <source>
        <dbReference type="ARBA" id="ARBA00023136"/>
    </source>
</evidence>
<feature type="transmembrane region" description="Helical" evidence="9">
    <location>
        <begin position="126"/>
        <end position="148"/>
    </location>
</feature>
<dbReference type="RefSeq" id="WP_274260547.1">
    <property type="nucleotide sequence ID" value="NZ_CP117884.1"/>
</dbReference>
<dbReference type="PANTHER" id="PTHR30588:SF0">
    <property type="entry name" value="BRANCHED-CHAIN AMINO ACID PERMEASE BRNQ"/>
    <property type="match status" value="1"/>
</dbReference>
<feature type="transmembrane region" description="Helical" evidence="9">
    <location>
        <begin position="423"/>
        <end position="445"/>
    </location>
</feature>
<dbReference type="PANTHER" id="PTHR30588">
    <property type="entry name" value="BRANCHED-CHAIN AMINO ACID TRANSPORT SYSTEM 2 CARRIER PROTEIN"/>
    <property type="match status" value="1"/>
</dbReference>
<sequence>MDTSNLMNNKKLTTKQYVVIASMLFGLFFGAGNLIFPLHLGQLAGGHFALATVGFLVTAVVLPLLAVLAIAVTHSEGVYDIGKPLGAWFALTFMILIHATIGPLFGTPRTATVPFTVGVAPLLSKNMQHTGLLVFSALFFLAAFLFSYKETRIKDAVGRMLNPLFLTLLAVLFFIAFLHPMGNALHQVATPDYTHAAFMNGFLQGYNTMDALAGLAFGVTVVTAVRSLGLKKNSQVAAVTARAGVFATSAIGVVYILLIVLGSTSLGKFKVSLDGGVAFNQIVTRYLGAAGHAFLAVMLTLTCLTTAIGLVAAFAQDFHKHFPKVSYTAWLAFMSFASFCTANFGLDTIIQWSTPMLMFLYPFSMVLILLSVTSPLFKRDGVVYAFVVAFTTVPALMDMVGAFPPVVSASAFGKAVVGLEHTYLPFSTMGLGWLVPALVGLVLGLGVHFVKEHRNATVAAPEKQALSND</sequence>
<comment type="subcellular location">
    <subcellularLocation>
        <location evidence="1 9">Cell membrane</location>
        <topology evidence="1 9">Multi-pass membrane protein</topology>
    </subcellularLocation>
</comment>
<keyword evidence="5 9" id="KW-0812">Transmembrane</keyword>
<feature type="transmembrane region" description="Helical" evidence="9">
    <location>
        <begin position="17"/>
        <end position="36"/>
    </location>
</feature>
<evidence type="ECO:0000313" key="11">
    <source>
        <dbReference type="Proteomes" id="UP001220377"/>
    </source>
</evidence>
<dbReference type="Proteomes" id="UP001220377">
    <property type="component" value="Chromosome"/>
</dbReference>
<evidence type="ECO:0000256" key="1">
    <source>
        <dbReference type="ARBA" id="ARBA00004651"/>
    </source>
</evidence>
<dbReference type="EMBL" id="CP117884">
    <property type="protein sequence ID" value="WDF82828.1"/>
    <property type="molecule type" value="Genomic_DNA"/>
</dbReference>
<protein>
    <recommendedName>
        <fullName evidence="9">Branched-chain amino acid transport system carrier protein</fullName>
    </recommendedName>
</protein>
<keyword evidence="11" id="KW-1185">Reference proteome</keyword>
<feature type="transmembrane region" description="Helical" evidence="9">
    <location>
        <begin position="160"/>
        <end position="178"/>
    </location>
</feature>
<organism evidence="10 11">
    <name type="scientific">Lacticaseibacillus pabuli</name>
    <dbReference type="NCBI Taxonomy" id="3025672"/>
    <lineage>
        <taxon>Bacteria</taxon>
        <taxon>Bacillati</taxon>
        <taxon>Bacillota</taxon>
        <taxon>Bacilli</taxon>
        <taxon>Lactobacillales</taxon>
        <taxon>Lactobacillaceae</taxon>
        <taxon>Lacticaseibacillus</taxon>
    </lineage>
</organism>
<feature type="transmembrane region" description="Helical" evidence="9">
    <location>
        <begin position="382"/>
        <end position="403"/>
    </location>
</feature>
<evidence type="ECO:0000256" key="6">
    <source>
        <dbReference type="ARBA" id="ARBA00022970"/>
    </source>
</evidence>
<evidence type="ECO:0000256" key="2">
    <source>
        <dbReference type="ARBA" id="ARBA00008540"/>
    </source>
</evidence>
<keyword evidence="3 9" id="KW-0813">Transport</keyword>
<feature type="transmembrane region" description="Helical" evidence="9">
    <location>
        <begin position="241"/>
        <end position="261"/>
    </location>
</feature>
<keyword evidence="8 9" id="KW-0472">Membrane</keyword>
<evidence type="ECO:0000256" key="9">
    <source>
        <dbReference type="RuleBase" id="RU362122"/>
    </source>
</evidence>
<feature type="transmembrane region" description="Helical" evidence="9">
    <location>
        <begin position="293"/>
        <end position="315"/>
    </location>
</feature>
<keyword evidence="4" id="KW-1003">Cell membrane</keyword>
<comment type="function">
    <text evidence="9">Component of the transport system for branched-chain amino acids.</text>
</comment>
<evidence type="ECO:0000313" key="10">
    <source>
        <dbReference type="EMBL" id="WDF82828.1"/>
    </source>
</evidence>
<keyword evidence="7 9" id="KW-1133">Transmembrane helix</keyword>
<dbReference type="InterPro" id="IPR004685">
    <property type="entry name" value="Brnchd-chn_aa_trnsp_Livcs"/>
</dbReference>
<proteinExistence type="inferred from homology"/>
<evidence type="ECO:0000256" key="5">
    <source>
        <dbReference type="ARBA" id="ARBA00022692"/>
    </source>
</evidence>
<dbReference type="NCBIfam" id="TIGR00796">
    <property type="entry name" value="livcs"/>
    <property type="match status" value="1"/>
</dbReference>
<feature type="transmembrane region" description="Helical" evidence="9">
    <location>
        <begin position="352"/>
        <end position="370"/>
    </location>
</feature>
<name>A0ABY7WRM0_9LACO</name>
<gene>
    <name evidence="10" type="primary">brnQ</name>
    <name evidence="10" type="ORF">PQ472_00890</name>
</gene>
<evidence type="ECO:0000256" key="4">
    <source>
        <dbReference type="ARBA" id="ARBA00022475"/>
    </source>
</evidence>